<dbReference type="InterPro" id="IPR051540">
    <property type="entry name" value="S-2-haloacid_dehalogenase"/>
</dbReference>
<dbReference type="STRING" id="1296120.A0A1B9GVJ6"/>
<dbReference type="InterPro" id="IPR036412">
    <property type="entry name" value="HAD-like_sf"/>
</dbReference>
<dbReference type="OrthoDB" id="2363873at2759"/>
<dbReference type="AlphaFoldDB" id="A0A1B9GVJ6"/>
<organism evidence="4 5">
    <name type="scientific">Kwoniella heveanensis BCC8398</name>
    <dbReference type="NCBI Taxonomy" id="1296120"/>
    <lineage>
        <taxon>Eukaryota</taxon>
        <taxon>Fungi</taxon>
        <taxon>Dikarya</taxon>
        <taxon>Basidiomycota</taxon>
        <taxon>Agaricomycotina</taxon>
        <taxon>Tremellomycetes</taxon>
        <taxon>Tremellales</taxon>
        <taxon>Cryptococcaceae</taxon>
        <taxon>Kwoniella</taxon>
    </lineage>
</organism>
<reference evidence="4 5" key="1">
    <citation type="submission" date="2013-07" db="EMBL/GenBank/DDBJ databases">
        <title>The Genome Sequence of Cryptococcus heveanensis BCC8398.</title>
        <authorList>
            <consortium name="The Broad Institute Genome Sequencing Platform"/>
            <person name="Cuomo C."/>
            <person name="Litvintseva A."/>
            <person name="Chen Y."/>
            <person name="Heitman J."/>
            <person name="Sun S."/>
            <person name="Springer D."/>
            <person name="Dromer F."/>
            <person name="Young S.K."/>
            <person name="Zeng Q."/>
            <person name="Gargeya S."/>
            <person name="Fitzgerald M."/>
            <person name="Abouelleil A."/>
            <person name="Alvarado L."/>
            <person name="Berlin A.M."/>
            <person name="Chapman S.B."/>
            <person name="Dewar J."/>
            <person name="Goldberg J."/>
            <person name="Griggs A."/>
            <person name="Gujja S."/>
            <person name="Hansen M."/>
            <person name="Howarth C."/>
            <person name="Imamovic A."/>
            <person name="Larimer J."/>
            <person name="McCowan C."/>
            <person name="Murphy C."/>
            <person name="Pearson M."/>
            <person name="Priest M."/>
            <person name="Roberts A."/>
            <person name="Saif S."/>
            <person name="Shea T."/>
            <person name="Sykes S."/>
            <person name="Wortman J."/>
            <person name="Nusbaum C."/>
            <person name="Birren B."/>
        </authorList>
    </citation>
    <scope>NUCLEOTIDE SEQUENCE [LARGE SCALE GENOMIC DNA]</scope>
    <source>
        <strain evidence="4 5">BCC8398</strain>
    </source>
</reference>
<keyword evidence="1" id="KW-0378">Hydrolase</keyword>
<keyword evidence="3" id="KW-0732">Signal</keyword>
<dbReference type="SUPFAM" id="SSF56784">
    <property type="entry name" value="HAD-like"/>
    <property type="match status" value="1"/>
</dbReference>
<dbReference type="Gene3D" id="1.10.150.240">
    <property type="entry name" value="Putative phosphatase, domain 2"/>
    <property type="match status" value="1"/>
</dbReference>
<accession>A0A1B9GVJ6</accession>
<dbReference type="Proteomes" id="UP000092666">
    <property type="component" value="Unassembled WGS sequence"/>
</dbReference>
<evidence type="ECO:0000256" key="1">
    <source>
        <dbReference type="ARBA" id="ARBA00022801"/>
    </source>
</evidence>
<dbReference type="PANTHER" id="PTHR43316">
    <property type="entry name" value="HYDROLASE, HALOACID DELAHOGENASE-RELATED"/>
    <property type="match status" value="1"/>
</dbReference>
<dbReference type="EMBL" id="KI669500">
    <property type="protein sequence ID" value="OCF35053.1"/>
    <property type="molecule type" value="Genomic_DNA"/>
</dbReference>
<proteinExistence type="predicted"/>
<dbReference type="GO" id="GO:0016787">
    <property type="term" value="F:hydrolase activity"/>
    <property type="evidence" value="ECO:0007669"/>
    <property type="project" value="UniProtKB-KW"/>
</dbReference>
<evidence type="ECO:0000313" key="5">
    <source>
        <dbReference type="Proteomes" id="UP000092666"/>
    </source>
</evidence>
<keyword evidence="5" id="KW-1185">Reference proteome</keyword>
<name>A0A1B9GVJ6_9TREE</name>
<dbReference type="PANTHER" id="PTHR43316:SF4">
    <property type="entry name" value="ACID DEHALOGENASE, PUTATIVE (AFU_ORTHOLOGUE AFUA_8G05870)-RELATED"/>
    <property type="match status" value="1"/>
</dbReference>
<dbReference type="Pfam" id="PF00702">
    <property type="entry name" value="Hydrolase"/>
    <property type="match status" value="1"/>
</dbReference>
<gene>
    <name evidence="4" type="ORF">I316_03093</name>
</gene>
<evidence type="ECO:0000256" key="2">
    <source>
        <dbReference type="SAM" id="MobiDB-lite"/>
    </source>
</evidence>
<evidence type="ECO:0000313" key="4">
    <source>
        <dbReference type="EMBL" id="OCF35053.1"/>
    </source>
</evidence>
<feature type="signal peptide" evidence="3">
    <location>
        <begin position="1"/>
        <end position="17"/>
    </location>
</feature>
<evidence type="ECO:0000256" key="3">
    <source>
        <dbReference type="SAM" id="SignalP"/>
    </source>
</evidence>
<dbReference type="InterPro" id="IPR023198">
    <property type="entry name" value="PGP-like_dom2"/>
</dbReference>
<dbReference type="Gene3D" id="3.40.50.1000">
    <property type="entry name" value="HAD superfamily/HAD-like"/>
    <property type="match status" value="1"/>
</dbReference>
<reference evidence="5" key="2">
    <citation type="submission" date="2013-12" db="EMBL/GenBank/DDBJ databases">
        <title>Evolution of pathogenesis and genome organization in the Tremellales.</title>
        <authorList>
            <person name="Cuomo C."/>
            <person name="Litvintseva A."/>
            <person name="Heitman J."/>
            <person name="Chen Y."/>
            <person name="Sun S."/>
            <person name="Springer D."/>
            <person name="Dromer F."/>
            <person name="Young S."/>
            <person name="Zeng Q."/>
            <person name="Chapman S."/>
            <person name="Gujja S."/>
            <person name="Saif S."/>
            <person name="Birren B."/>
        </authorList>
    </citation>
    <scope>NUCLEOTIDE SEQUENCE [LARGE SCALE GENOMIC DNA]</scope>
    <source>
        <strain evidence="5">BCC8398</strain>
    </source>
</reference>
<feature type="region of interest" description="Disordered" evidence="2">
    <location>
        <begin position="267"/>
        <end position="298"/>
    </location>
</feature>
<dbReference type="InterPro" id="IPR023214">
    <property type="entry name" value="HAD_sf"/>
</dbReference>
<protein>
    <submittedName>
        <fullName evidence="4">Haloacid dehalogenase, type II</fullName>
    </submittedName>
</protein>
<sequence length="298" mass="31972">MTLTVCFDALGTCFTLADIIQAVEEQYGRDLVGAGWGVKGFVNDWFHSCQRDYTYLSLISPPPPAIASILKTNLPLSLSAALNIPPPSPSSLEAITSLLASLPPAPTLRDTFKLLSESGNAKLVIVTNGAKETTEGYADKADVKQYVETVLSCDQIGLAKPHKEVYEAANKACDALEGGQGDERWFVAAHIWDLAAAKEAGFRTALVLSDPPSEVVQDDKENAQLQSLFELYGGRPDLVAPTLLELAQEILARSQIVSASNESLSKFDADLKPDAEDGPQLTGEEGEMPPDRATLLVI</sequence>
<feature type="chain" id="PRO_5008627404" evidence="3">
    <location>
        <begin position="18"/>
        <end position="298"/>
    </location>
</feature>